<dbReference type="EMBL" id="JAIWYP010000015">
    <property type="protein sequence ID" value="KAH3700968.1"/>
    <property type="molecule type" value="Genomic_DNA"/>
</dbReference>
<dbReference type="AlphaFoldDB" id="A0A9D4BMZ5"/>
<proteinExistence type="predicted"/>
<protein>
    <submittedName>
        <fullName evidence="1">Uncharacterized protein</fullName>
    </submittedName>
</protein>
<organism evidence="1 2">
    <name type="scientific">Dreissena polymorpha</name>
    <name type="common">Zebra mussel</name>
    <name type="synonym">Mytilus polymorpha</name>
    <dbReference type="NCBI Taxonomy" id="45954"/>
    <lineage>
        <taxon>Eukaryota</taxon>
        <taxon>Metazoa</taxon>
        <taxon>Spiralia</taxon>
        <taxon>Lophotrochozoa</taxon>
        <taxon>Mollusca</taxon>
        <taxon>Bivalvia</taxon>
        <taxon>Autobranchia</taxon>
        <taxon>Heteroconchia</taxon>
        <taxon>Euheterodonta</taxon>
        <taxon>Imparidentia</taxon>
        <taxon>Neoheterodontei</taxon>
        <taxon>Myida</taxon>
        <taxon>Dreissenoidea</taxon>
        <taxon>Dreissenidae</taxon>
        <taxon>Dreissena</taxon>
    </lineage>
</organism>
<comment type="caution">
    <text evidence="1">The sequence shown here is derived from an EMBL/GenBank/DDBJ whole genome shotgun (WGS) entry which is preliminary data.</text>
</comment>
<evidence type="ECO:0000313" key="1">
    <source>
        <dbReference type="EMBL" id="KAH3700968.1"/>
    </source>
</evidence>
<reference evidence="1" key="1">
    <citation type="journal article" date="2019" name="bioRxiv">
        <title>The Genome of the Zebra Mussel, Dreissena polymorpha: A Resource for Invasive Species Research.</title>
        <authorList>
            <person name="McCartney M.A."/>
            <person name="Auch B."/>
            <person name="Kono T."/>
            <person name="Mallez S."/>
            <person name="Zhang Y."/>
            <person name="Obille A."/>
            <person name="Becker A."/>
            <person name="Abrahante J.E."/>
            <person name="Garbe J."/>
            <person name="Badalamenti J.P."/>
            <person name="Herman A."/>
            <person name="Mangelson H."/>
            <person name="Liachko I."/>
            <person name="Sullivan S."/>
            <person name="Sone E.D."/>
            <person name="Koren S."/>
            <person name="Silverstein K.A.T."/>
            <person name="Beckman K.B."/>
            <person name="Gohl D.M."/>
        </authorList>
    </citation>
    <scope>NUCLEOTIDE SEQUENCE</scope>
    <source>
        <strain evidence="1">Duluth1</strain>
        <tissue evidence="1">Whole animal</tissue>
    </source>
</reference>
<dbReference type="Proteomes" id="UP000828390">
    <property type="component" value="Unassembled WGS sequence"/>
</dbReference>
<sequence>MASISCRILSRLYSIVMRIADERPDNRLIFICRSYGPSSGGIKLAANDLWASAGYRHVHPVNKYQDGRL</sequence>
<accession>A0A9D4BMZ5</accession>
<name>A0A9D4BMZ5_DREPO</name>
<gene>
    <name evidence="1" type="ORF">DPMN_075950</name>
</gene>
<reference evidence="1" key="2">
    <citation type="submission" date="2020-11" db="EMBL/GenBank/DDBJ databases">
        <authorList>
            <person name="McCartney M.A."/>
            <person name="Auch B."/>
            <person name="Kono T."/>
            <person name="Mallez S."/>
            <person name="Becker A."/>
            <person name="Gohl D.M."/>
            <person name="Silverstein K.A.T."/>
            <person name="Koren S."/>
            <person name="Bechman K.B."/>
            <person name="Herman A."/>
            <person name="Abrahante J.E."/>
            <person name="Garbe J."/>
        </authorList>
    </citation>
    <scope>NUCLEOTIDE SEQUENCE</scope>
    <source>
        <strain evidence="1">Duluth1</strain>
        <tissue evidence="1">Whole animal</tissue>
    </source>
</reference>
<evidence type="ECO:0000313" key="2">
    <source>
        <dbReference type="Proteomes" id="UP000828390"/>
    </source>
</evidence>
<keyword evidence="2" id="KW-1185">Reference proteome</keyword>